<evidence type="ECO:0000256" key="2">
    <source>
        <dbReference type="ARBA" id="ARBA00006236"/>
    </source>
</evidence>
<name>A0A143PDJ6_9STAP</name>
<dbReference type="PANTHER" id="PTHR23502">
    <property type="entry name" value="MAJOR FACILITATOR SUPERFAMILY"/>
    <property type="match status" value="1"/>
</dbReference>
<feature type="transmembrane region" description="Helical" evidence="8">
    <location>
        <begin position="345"/>
        <end position="364"/>
    </location>
</feature>
<keyword evidence="13" id="KW-1185">Reference proteome</keyword>
<proteinExistence type="inferred from homology"/>
<dbReference type="EMBL" id="RQTE01000160">
    <property type="protein sequence ID" value="RZI01507.1"/>
    <property type="molecule type" value="Genomic_DNA"/>
</dbReference>
<dbReference type="KEGG" id="scv:A4G25_10565"/>
<dbReference type="InterPro" id="IPR011701">
    <property type="entry name" value="MFS"/>
</dbReference>
<evidence type="ECO:0000256" key="1">
    <source>
        <dbReference type="ARBA" id="ARBA00004651"/>
    </source>
</evidence>
<dbReference type="GO" id="GO:0005886">
    <property type="term" value="C:plasma membrane"/>
    <property type="evidence" value="ECO:0007669"/>
    <property type="project" value="UniProtKB-SubCell"/>
</dbReference>
<dbReference type="AlphaFoldDB" id="A0A143PDJ6"/>
<dbReference type="Gene3D" id="1.20.1720.10">
    <property type="entry name" value="Multidrug resistance protein D"/>
    <property type="match status" value="1"/>
</dbReference>
<dbReference type="RefSeq" id="WP_047131552.1">
    <property type="nucleotide sequence ID" value="NZ_CP015114.1"/>
</dbReference>
<feature type="transmembrane region" description="Helical" evidence="8">
    <location>
        <begin position="106"/>
        <end position="125"/>
    </location>
</feature>
<evidence type="ECO:0000313" key="11">
    <source>
        <dbReference type="EMBL" id="RZI01507.1"/>
    </source>
</evidence>
<evidence type="ECO:0000256" key="5">
    <source>
        <dbReference type="ARBA" id="ARBA00022692"/>
    </source>
</evidence>
<feature type="transmembrane region" description="Helical" evidence="8">
    <location>
        <begin position="256"/>
        <end position="275"/>
    </location>
</feature>
<dbReference type="EMBL" id="CP068073">
    <property type="protein sequence ID" value="QQS81851.1"/>
    <property type="molecule type" value="Genomic_DNA"/>
</dbReference>
<dbReference type="GeneID" id="93725795"/>
<feature type="transmembrane region" description="Helical" evidence="8">
    <location>
        <begin position="167"/>
        <end position="187"/>
    </location>
</feature>
<dbReference type="InterPro" id="IPR004812">
    <property type="entry name" value="Efflux_drug-R_Bcr/CmlA"/>
</dbReference>
<evidence type="ECO:0000313" key="12">
    <source>
        <dbReference type="Proteomes" id="UP000293854"/>
    </source>
</evidence>
<feature type="transmembrane region" description="Helical" evidence="8">
    <location>
        <begin position="7"/>
        <end position="28"/>
    </location>
</feature>
<evidence type="ECO:0000313" key="10">
    <source>
        <dbReference type="EMBL" id="QQS81851.1"/>
    </source>
</evidence>
<evidence type="ECO:0000256" key="3">
    <source>
        <dbReference type="ARBA" id="ARBA00022448"/>
    </source>
</evidence>
<gene>
    <name evidence="11" type="ORF">EIG99_08685</name>
    <name evidence="10" type="ORF">I6J05_07915</name>
</gene>
<dbReference type="Proteomes" id="UP000293854">
    <property type="component" value="Unassembled WGS sequence"/>
</dbReference>
<sequence>MIKNEQARLPLIMIIVLGAMTAFGPMLVDMYNPALPQVQDDFGVSTSTSQLTLSFVMIGMALGQFIFGPLSDIYGRKRTVMTILILMALVSLSCVFISSIDVFLGLRFIQGLLGGGAIVIARATVGDQFDGTALTQALAALLVVNGIITIIAPLVGGYTLAFTSWKMIFAALTIISLVIFVAAMIMMKETRSDAVARLNFGEILKDFGHLLSNARFVVPMLMQGLTYVMLFSYAAASPFITQKIYHMTPQAFGWMYAVNGVGLILMSQITAFAVKYISREKLLHILTAIQLTGVFLVIITTWFHLPLWLLVISFFIMVCPVTGIGPVGFALAIEERSGGSGNASSLLGLFQFILGGIIAPLVGIKGGTNVGPFIIIIVITSILVIILNIWLSKLIKKA</sequence>
<keyword evidence="4 8" id="KW-1003">Cell membrane</keyword>
<dbReference type="FunFam" id="1.20.1720.10:FF:000005">
    <property type="entry name" value="Bcr/CflA family efflux transporter"/>
    <property type="match status" value="1"/>
</dbReference>
<dbReference type="Proteomes" id="UP000595942">
    <property type="component" value="Chromosome"/>
</dbReference>
<dbReference type="GO" id="GO:1990961">
    <property type="term" value="P:xenobiotic detoxification by transmembrane export across the plasma membrane"/>
    <property type="evidence" value="ECO:0007669"/>
    <property type="project" value="InterPro"/>
</dbReference>
<protein>
    <recommendedName>
        <fullName evidence="8">Bcr/CflA family efflux transporter</fullName>
    </recommendedName>
</protein>
<feature type="transmembrane region" description="Helical" evidence="8">
    <location>
        <begin position="282"/>
        <end position="303"/>
    </location>
</feature>
<dbReference type="InterPro" id="IPR020846">
    <property type="entry name" value="MFS_dom"/>
</dbReference>
<dbReference type="PANTHER" id="PTHR23502:SF132">
    <property type="entry name" value="POLYAMINE TRANSPORTER 2-RELATED"/>
    <property type="match status" value="1"/>
</dbReference>
<evidence type="ECO:0000313" key="13">
    <source>
        <dbReference type="Proteomes" id="UP000595942"/>
    </source>
</evidence>
<feature type="transmembrane region" description="Helical" evidence="8">
    <location>
        <begin position="48"/>
        <end position="67"/>
    </location>
</feature>
<dbReference type="PROSITE" id="PS50850">
    <property type="entry name" value="MFS"/>
    <property type="match status" value="1"/>
</dbReference>
<feature type="transmembrane region" description="Helical" evidence="8">
    <location>
        <begin position="137"/>
        <end position="161"/>
    </location>
</feature>
<dbReference type="OrthoDB" id="9800416at2"/>
<feature type="transmembrane region" description="Helical" evidence="8">
    <location>
        <begin position="309"/>
        <end position="333"/>
    </location>
</feature>
<comment type="similarity">
    <text evidence="2 8">Belongs to the major facilitator superfamily. Bcr/CmlA family.</text>
</comment>
<keyword evidence="6 8" id="KW-1133">Transmembrane helix</keyword>
<keyword evidence="5 8" id="KW-0812">Transmembrane</keyword>
<dbReference type="CDD" id="cd17320">
    <property type="entry name" value="MFS_MdfA_MDR_like"/>
    <property type="match status" value="1"/>
</dbReference>
<feature type="transmembrane region" description="Helical" evidence="8">
    <location>
        <begin position="216"/>
        <end position="236"/>
    </location>
</feature>
<feature type="transmembrane region" description="Helical" evidence="8">
    <location>
        <begin position="79"/>
        <end position="100"/>
    </location>
</feature>
<feature type="transmembrane region" description="Helical" evidence="8">
    <location>
        <begin position="370"/>
        <end position="391"/>
    </location>
</feature>
<dbReference type="SUPFAM" id="SSF103473">
    <property type="entry name" value="MFS general substrate transporter"/>
    <property type="match status" value="1"/>
</dbReference>
<dbReference type="Pfam" id="PF07690">
    <property type="entry name" value="MFS_1"/>
    <property type="match status" value="1"/>
</dbReference>
<evidence type="ECO:0000259" key="9">
    <source>
        <dbReference type="PROSITE" id="PS50850"/>
    </source>
</evidence>
<evidence type="ECO:0000256" key="6">
    <source>
        <dbReference type="ARBA" id="ARBA00022989"/>
    </source>
</evidence>
<evidence type="ECO:0000256" key="4">
    <source>
        <dbReference type="ARBA" id="ARBA00022475"/>
    </source>
</evidence>
<dbReference type="NCBIfam" id="TIGR00710">
    <property type="entry name" value="efflux_Bcr_CflA"/>
    <property type="match status" value="1"/>
</dbReference>
<dbReference type="GO" id="GO:0042910">
    <property type="term" value="F:xenobiotic transmembrane transporter activity"/>
    <property type="evidence" value="ECO:0007669"/>
    <property type="project" value="InterPro"/>
</dbReference>
<keyword evidence="7 8" id="KW-0472">Membrane</keyword>
<evidence type="ECO:0000256" key="7">
    <source>
        <dbReference type="ARBA" id="ARBA00023136"/>
    </source>
</evidence>
<keyword evidence="3 8" id="KW-0813">Transport</keyword>
<reference evidence="11 12" key="1">
    <citation type="submission" date="2018-11" db="EMBL/GenBank/DDBJ databases">
        <title>Genomic profiling of Staphylococcus species from a Poultry farm system in KwaZulu-Natal, South Africa.</title>
        <authorList>
            <person name="Amoako D.G."/>
            <person name="Somboro A.M."/>
            <person name="Abia A.L.K."/>
            <person name="Bester L.A."/>
            <person name="Essack S.Y."/>
        </authorList>
    </citation>
    <scope>NUCLEOTIDE SEQUENCE [LARGE SCALE GENOMIC DNA]</scope>
    <source>
        <strain evidence="11 12">SA11</strain>
    </source>
</reference>
<reference evidence="10 13" key="2">
    <citation type="submission" date="2021-01" db="EMBL/GenBank/DDBJ databases">
        <title>FDA dAtabase for Regulatory Grade micrObial Sequences (FDA-ARGOS): Supporting development and validation of Infectious Disease Dx tests.</title>
        <authorList>
            <person name="Sproer C."/>
            <person name="Gronow S."/>
            <person name="Severitt S."/>
            <person name="Schroder I."/>
            <person name="Tallon L."/>
            <person name="Sadzewicz L."/>
            <person name="Zhao X."/>
            <person name="Boylan J."/>
            <person name="Ott S."/>
            <person name="Bowen H."/>
            <person name="Vavikolanu K."/>
            <person name="Mehta A."/>
            <person name="Aluvathingal J."/>
            <person name="Nadendla S."/>
            <person name="Lowell S."/>
            <person name="Myers T."/>
            <person name="Yan Y."/>
            <person name="Sichtig H."/>
        </authorList>
    </citation>
    <scope>NUCLEOTIDE SEQUENCE [LARGE SCALE GENOMIC DNA]</scope>
    <source>
        <strain evidence="10 13">FDAARGOS_1148</strain>
    </source>
</reference>
<feature type="domain" description="Major facilitator superfamily (MFS) profile" evidence="9">
    <location>
        <begin position="10"/>
        <end position="396"/>
    </location>
</feature>
<evidence type="ECO:0000256" key="8">
    <source>
        <dbReference type="RuleBase" id="RU365088"/>
    </source>
</evidence>
<dbReference type="InterPro" id="IPR036259">
    <property type="entry name" value="MFS_trans_sf"/>
</dbReference>
<accession>A0A143PDJ6</accession>
<organism evidence="11 12">
    <name type="scientific">Staphylococcus condimenti</name>
    <dbReference type="NCBI Taxonomy" id="70255"/>
    <lineage>
        <taxon>Bacteria</taxon>
        <taxon>Bacillati</taxon>
        <taxon>Bacillota</taxon>
        <taxon>Bacilli</taxon>
        <taxon>Bacillales</taxon>
        <taxon>Staphylococcaceae</taxon>
        <taxon>Staphylococcus</taxon>
    </lineage>
</organism>
<comment type="subcellular location">
    <subcellularLocation>
        <location evidence="1 8">Cell membrane</location>
        <topology evidence="1 8">Multi-pass membrane protein</topology>
    </subcellularLocation>
</comment>